<reference evidence="2" key="1">
    <citation type="submission" date="2021-02" db="EMBL/GenBank/DDBJ databases">
        <authorList>
            <person name="Nowell W R."/>
        </authorList>
    </citation>
    <scope>NUCLEOTIDE SEQUENCE</scope>
</reference>
<organism evidence="2 3">
    <name type="scientific">Adineta steineri</name>
    <dbReference type="NCBI Taxonomy" id="433720"/>
    <lineage>
        <taxon>Eukaryota</taxon>
        <taxon>Metazoa</taxon>
        <taxon>Spiralia</taxon>
        <taxon>Gnathifera</taxon>
        <taxon>Rotifera</taxon>
        <taxon>Eurotatoria</taxon>
        <taxon>Bdelloidea</taxon>
        <taxon>Adinetida</taxon>
        <taxon>Adinetidae</taxon>
        <taxon>Adineta</taxon>
    </lineage>
</organism>
<dbReference type="AlphaFoldDB" id="A0A820HGH6"/>
<gene>
    <name evidence="2" type="ORF">OXD698_LOCUS45651</name>
</gene>
<evidence type="ECO:0000256" key="1">
    <source>
        <dbReference type="SAM" id="SignalP"/>
    </source>
</evidence>
<sequence>MMTNSICVLLLALALSLTNGATQEPSIAHTVFLPREFDPFCDNYLETVTRMNTSELMNLPKLNDAEFLDQLARDIDTLPATNRASSN</sequence>
<evidence type="ECO:0000313" key="2">
    <source>
        <dbReference type="EMBL" id="CAF4292482.1"/>
    </source>
</evidence>
<evidence type="ECO:0000313" key="3">
    <source>
        <dbReference type="Proteomes" id="UP000663844"/>
    </source>
</evidence>
<accession>A0A820HGH6</accession>
<keyword evidence="1" id="KW-0732">Signal</keyword>
<protein>
    <submittedName>
        <fullName evidence="2">Uncharacterized protein</fullName>
    </submittedName>
</protein>
<feature type="non-terminal residue" evidence="2">
    <location>
        <position position="1"/>
    </location>
</feature>
<comment type="caution">
    <text evidence="2">The sequence shown here is derived from an EMBL/GenBank/DDBJ whole genome shotgun (WGS) entry which is preliminary data.</text>
</comment>
<feature type="signal peptide" evidence="1">
    <location>
        <begin position="1"/>
        <end position="20"/>
    </location>
</feature>
<proteinExistence type="predicted"/>
<name>A0A820HGH6_9BILA</name>
<dbReference type="EMBL" id="CAJOAZ010015379">
    <property type="protein sequence ID" value="CAF4292482.1"/>
    <property type="molecule type" value="Genomic_DNA"/>
</dbReference>
<dbReference type="Proteomes" id="UP000663844">
    <property type="component" value="Unassembled WGS sequence"/>
</dbReference>
<feature type="chain" id="PRO_5032746717" evidence="1">
    <location>
        <begin position="21"/>
        <end position="87"/>
    </location>
</feature>